<evidence type="ECO:0008006" key="5">
    <source>
        <dbReference type="Google" id="ProtNLM"/>
    </source>
</evidence>
<proteinExistence type="predicted"/>
<dbReference type="Proteomes" id="UP000199005">
    <property type="component" value="Unassembled WGS sequence"/>
</dbReference>
<accession>A0A1H6QL42</accession>
<evidence type="ECO:0000313" key="3">
    <source>
        <dbReference type="EMBL" id="SEI44428.1"/>
    </source>
</evidence>
<dbReference type="RefSeq" id="WP_090896852.1">
    <property type="nucleotide sequence ID" value="NZ_FNYO01000004.1"/>
</dbReference>
<keyword evidence="1" id="KW-0472">Membrane</keyword>
<dbReference type="AlphaFoldDB" id="A0A1H6QL42"/>
<keyword evidence="1" id="KW-1133">Transmembrane helix</keyword>
<keyword evidence="1" id="KW-0812">Transmembrane</keyword>
<organism evidence="3 4">
    <name type="scientific">Azotobacter beijerinckii</name>
    <dbReference type="NCBI Taxonomy" id="170623"/>
    <lineage>
        <taxon>Bacteria</taxon>
        <taxon>Pseudomonadati</taxon>
        <taxon>Pseudomonadota</taxon>
        <taxon>Gammaproteobacteria</taxon>
        <taxon>Pseudomonadales</taxon>
        <taxon>Pseudomonadaceae</taxon>
        <taxon>Azotobacter</taxon>
    </lineage>
</organism>
<evidence type="ECO:0000256" key="2">
    <source>
        <dbReference type="SAM" id="SignalP"/>
    </source>
</evidence>
<evidence type="ECO:0000256" key="1">
    <source>
        <dbReference type="SAM" id="Phobius"/>
    </source>
</evidence>
<gene>
    <name evidence="3" type="ORF">SAMN04244579_00500</name>
</gene>
<evidence type="ECO:0000313" key="4">
    <source>
        <dbReference type="Proteomes" id="UP000199005"/>
    </source>
</evidence>
<sequence length="137" mass="14105">MKKLGTLALALTLTLLAAGSVHAAEVLEETKDHTTGKSVGGMNGMMIGAIGGAIGGPIGMLIGAGIGALFGGEAQEAAGLSDRAYKVRTADGKEKVVRSPAQEFAVGDKVETRGNRVHDAAELADNRLYDSAYSYRE</sequence>
<reference evidence="3 4" key="1">
    <citation type="submission" date="2016-10" db="EMBL/GenBank/DDBJ databases">
        <authorList>
            <person name="de Groot N.N."/>
        </authorList>
    </citation>
    <scope>NUCLEOTIDE SEQUENCE [LARGE SCALE GENOMIC DNA]</scope>
    <source>
        <strain evidence="3 4">DSM 1041</strain>
    </source>
</reference>
<name>A0A1H6QL42_9GAMM</name>
<feature type="signal peptide" evidence="2">
    <location>
        <begin position="1"/>
        <end position="23"/>
    </location>
</feature>
<dbReference type="EMBL" id="FNYO01000004">
    <property type="protein sequence ID" value="SEI44428.1"/>
    <property type="molecule type" value="Genomic_DNA"/>
</dbReference>
<protein>
    <recommendedName>
        <fullName evidence="5">Glycine zipper</fullName>
    </recommendedName>
</protein>
<feature type="chain" id="PRO_5011582023" description="Glycine zipper" evidence="2">
    <location>
        <begin position="24"/>
        <end position="137"/>
    </location>
</feature>
<keyword evidence="2" id="KW-0732">Signal</keyword>
<feature type="transmembrane region" description="Helical" evidence="1">
    <location>
        <begin position="47"/>
        <end position="70"/>
    </location>
</feature>